<sequence>MEMNRRGAEGAERRELGEEMSELTGSVIGAAIEVHRMLGPGFLESVYHQALRLEFEMRGIPHKSKYPVAITYKSHQVGEGELDFFVGDTLVVELKAVEKLAPIHEAQVISYLKTTNQTLALLINFNVPILKQGIKRIVLSS</sequence>
<gene>
    <name evidence="2" type="ORF">DA73_0213185</name>
    <name evidence="1" type="ORF">DA73_0400004330</name>
</gene>
<keyword evidence="3" id="KW-1185">Reference proteome</keyword>
<dbReference type="EMBL" id="JHEG04000001">
    <property type="protein sequence ID" value="KAF3884770.1"/>
    <property type="molecule type" value="Genomic_DNA"/>
</dbReference>
<dbReference type="InterPro" id="IPR026350">
    <property type="entry name" value="GxxExxY"/>
</dbReference>
<evidence type="ECO:0000313" key="1">
    <source>
        <dbReference type="EMBL" id="KAF3884770.1"/>
    </source>
</evidence>
<reference evidence="2" key="1">
    <citation type="journal article" date="2015" name="Genome Announc.">
        <title>Draft Genome Sequence of Tolypothrix boutellei Strain VB521301.</title>
        <authorList>
            <person name="Chandrababunaidu M.M."/>
            <person name="Singh D."/>
            <person name="Sen D."/>
            <person name="Bhan S."/>
            <person name="Das S."/>
            <person name="Gupta A."/>
            <person name="Adhikary S.P."/>
            <person name="Tripathy S."/>
        </authorList>
    </citation>
    <scope>NUCLEOTIDE SEQUENCE</scope>
    <source>
        <strain evidence="2">VB521301</strain>
    </source>
</reference>
<comment type="caution">
    <text evidence="2">The sequence shown here is derived from an EMBL/GenBank/DDBJ whole genome shotgun (WGS) entry which is preliminary data.</text>
</comment>
<dbReference type="AlphaFoldDB" id="A0A0C1R2B1"/>
<proteinExistence type="predicted"/>
<name>A0A0C1R2B1_9CYAN</name>
<protein>
    <submittedName>
        <fullName evidence="2">GxxExxY protein</fullName>
    </submittedName>
</protein>
<reference evidence="1" key="2">
    <citation type="submission" date="2019-11" db="EMBL/GenBank/DDBJ databases">
        <title>Improved Assembly of Tolypothrix boutellei genome.</title>
        <authorList>
            <person name="Sarangi A.N."/>
            <person name="Mukherjee M."/>
            <person name="Ghosh S."/>
            <person name="Singh D."/>
            <person name="Das A."/>
            <person name="Kant S."/>
            <person name="Prusty A."/>
            <person name="Tripathy S."/>
        </authorList>
    </citation>
    <scope>NUCLEOTIDE SEQUENCE</scope>
    <source>
        <strain evidence="1">VB521301</strain>
    </source>
</reference>
<dbReference type="EMBL" id="JHEG02000040">
    <property type="protein sequence ID" value="KIE11784.1"/>
    <property type="molecule type" value="Genomic_DNA"/>
</dbReference>
<evidence type="ECO:0000313" key="2">
    <source>
        <dbReference type="EMBL" id="KIE11784.1"/>
    </source>
</evidence>
<dbReference type="Pfam" id="PF13366">
    <property type="entry name" value="PDDEXK_3"/>
    <property type="match status" value="1"/>
</dbReference>
<evidence type="ECO:0000313" key="3">
    <source>
        <dbReference type="Proteomes" id="UP000029738"/>
    </source>
</evidence>
<dbReference type="OrthoDB" id="9806869at2"/>
<dbReference type="NCBIfam" id="TIGR04256">
    <property type="entry name" value="GxxExxY"/>
    <property type="match status" value="1"/>
</dbReference>
<dbReference type="STRING" id="1479485.DA73_0213185"/>
<organism evidence="2">
    <name type="scientific">Tolypothrix bouteillei VB521301</name>
    <dbReference type="NCBI Taxonomy" id="1479485"/>
    <lineage>
        <taxon>Bacteria</taxon>
        <taxon>Bacillati</taxon>
        <taxon>Cyanobacteriota</taxon>
        <taxon>Cyanophyceae</taxon>
        <taxon>Nostocales</taxon>
        <taxon>Tolypothrichaceae</taxon>
        <taxon>Tolypothrix</taxon>
    </lineage>
</organism>
<dbReference type="Proteomes" id="UP000029738">
    <property type="component" value="Unassembled WGS sequence"/>
</dbReference>
<dbReference type="RefSeq" id="WP_038096715.1">
    <property type="nucleotide sequence ID" value="NZ_JHEG04000001.1"/>
</dbReference>
<accession>A0A0C1R2B1</accession>